<name>A0AAE9VZ09_9CAUD</name>
<sequence length="96" mass="11092">MKIPANVRSKLSQLLQNISFVESHRRSQDVIEWYHGKINKKEVLICIWNFQKEHGKPLLQVDIYDNTSKSAVKSKADMIDSYEISHTGRLSHVGKV</sequence>
<dbReference type="EMBL" id="OQ031072">
    <property type="protein sequence ID" value="WBF69654.1"/>
    <property type="molecule type" value="Genomic_DNA"/>
</dbReference>
<accession>A0AAE9VZ09</accession>
<dbReference type="Proteomes" id="UP001212129">
    <property type="component" value="Segment"/>
</dbReference>
<evidence type="ECO:0000313" key="1">
    <source>
        <dbReference type="EMBL" id="WBF69654.1"/>
    </source>
</evidence>
<keyword evidence="2" id="KW-1185">Reference proteome</keyword>
<proteinExistence type="predicted"/>
<evidence type="ECO:0000313" key="2">
    <source>
        <dbReference type="Proteomes" id="UP001212129"/>
    </source>
</evidence>
<organism evidence="1 2">
    <name type="scientific">Shigella phage SFPB</name>
    <dbReference type="NCBI Taxonomy" id="3017292"/>
    <lineage>
        <taxon>Viruses</taxon>
        <taxon>Duplodnaviria</taxon>
        <taxon>Heunggongvirae</taxon>
        <taxon>Uroviricota</taxon>
        <taxon>Caudoviricetes</taxon>
        <taxon>Andersonviridae</taxon>
        <taxon>Ounavirinae</taxon>
        <taxon>Mooglevirus</taxon>
        <taxon>Mooglevirus SFPB</taxon>
    </lineage>
</organism>
<gene>
    <name evidence="1" type="ORF">SFPB_090</name>
</gene>
<protein>
    <submittedName>
        <fullName evidence="1">Uncharacterized protein</fullName>
    </submittedName>
</protein>
<reference evidence="1 2" key="1">
    <citation type="submission" date="2022-12" db="EMBL/GenBank/DDBJ databases">
        <authorList>
            <person name="Choi H."/>
            <person name="Lee J.-H."/>
        </authorList>
    </citation>
    <scope>NUCLEOTIDE SEQUENCE [LARGE SCALE GENOMIC DNA]</scope>
</reference>